<evidence type="ECO:0000313" key="3">
    <source>
        <dbReference type="Proteomes" id="UP000220106"/>
    </source>
</evidence>
<reference evidence="2 3" key="1">
    <citation type="submission" date="2017-09" db="EMBL/GenBank/DDBJ databases">
        <title>Large-scale bioinformatics analysis of Bacillus genomes uncovers conserved roles of natural products in bacterial physiology.</title>
        <authorList>
            <consortium name="Agbiome Team Llc"/>
            <person name="Bleich R.M."/>
            <person name="Kirk G.J."/>
            <person name="Santa Maria K.C."/>
            <person name="Allen S.E."/>
            <person name="Farag S."/>
            <person name="Shank E.A."/>
            <person name="Bowers A."/>
        </authorList>
    </citation>
    <scope>NUCLEOTIDE SEQUENCE [LARGE SCALE GENOMIC DNA]</scope>
    <source>
        <strain evidence="2 3">AFS003229</strain>
    </source>
</reference>
<dbReference type="GeneID" id="97408228"/>
<gene>
    <name evidence="2" type="ORF">CN689_15330</name>
    <name evidence="1" type="ORF">DTO10_15670</name>
</gene>
<dbReference type="EMBL" id="CP030926">
    <property type="protein sequence ID" value="AXN39661.1"/>
    <property type="molecule type" value="Genomic_DNA"/>
</dbReference>
<accession>A0AAX0S1S0</accession>
<dbReference type="KEGG" id="pbut:DTO10_15670"/>
<evidence type="ECO:0000313" key="2">
    <source>
        <dbReference type="EMBL" id="PEJ32000.1"/>
    </source>
</evidence>
<sequence length="208" mass="24026">MEKKNRLVFTRSNAGTKRKFDEAITILEYSVMLVELFDLKEFNNVIAGQLRLILCENKYTRIKREKVTIDNSLIKKINPNPKLYPVKDFIEISKEGNTKIPEELFDYTKPRIDLNIWRNQVIYKSSLGGILQEITILDFIKESAQKSGGAHVESSLPEKSFMVDEHAESILRCIARGLFRSIGRNFEEQSSMNLTHIIKKIEQSKASE</sequence>
<protein>
    <recommendedName>
        <fullName evidence="5">AbiTii domain-containing protein</fullName>
    </recommendedName>
</protein>
<evidence type="ECO:0000313" key="4">
    <source>
        <dbReference type="Proteomes" id="UP000260457"/>
    </source>
</evidence>
<evidence type="ECO:0000313" key="1">
    <source>
        <dbReference type="EMBL" id="AXN39661.1"/>
    </source>
</evidence>
<name>A0AAX0S1S0_9BACI</name>
<organism evidence="2 3">
    <name type="scientific">Peribacillus butanolivorans</name>
    <dbReference type="NCBI Taxonomy" id="421767"/>
    <lineage>
        <taxon>Bacteria</taxon>
        <taxon>Bacillati</taxon>
        <taxon>Bacillota</taxon>
        <taxon>Bacilli</taxon>
        <taxon>Bacillales</taxon>
        <taxon>Bacillaceae</taxon>
        <taxon>Peribacillus</taxon>
    </lineage>
</organism>
<dbReference type="RefSeq" id="WP_053344533.1">
    <property type="nucleotide sequence ID" value="NZ_CP030926.1"/>
</dbReference>
<reference evidence="1 4" key="2">
    <citation type="submission" date="2018-07" db="EMBL/GenBank/DDBJ databases">
        <title>The molecular basis for the intramolecular migration of carboxyl group in the catabolism of para-hydroxybenzoate via gentisate.</title>
        <authorList>
            <person name="Zhao H."/>
            <person name="Xu Y."/>
            <person name="Lin S."/>
            <person name="Spain J.C."/>
            <person name="Zhou N.-Y."/>
        </authorList>
    </citation>
    <scope>NUCLEOTIDE SEQUENCE [LARGE SCALE GENOMIC DNA]</scope>
    <source>
        <strain evidence="1 4">PHB-7a</strain>
    </source>
</reference>
<evidence type="ECO:0008006" key="5">
    <source>
        <dbReference type="Google" id="ProtNLM"/>
    </source>
</evidence>
<proteinExistence type="predicted"/>
<keyword evidence="4" id="KW-1185">Reference proteome</keyword>
<dbReference type="AlphaFoldDB" id="A0AAX0S1S0"/>
<dbReference type="Proteomes" id="UP000220106">
    <property type="component" value="Unassembled WGS sequence"/>
</dbReference>
<dbReference type="Proteomes" id="UP000260457">
    <property type="component" value="Chromosome"/>
</dbReference>
<dbReference type="EMBL" id="NUEQ01000026">
    <property type="protein sequence ID" value="PEJ32000.1"/>
    <property type="molecule type" value="Genomic_DNA"/>
</dbReference>